<reference evidence="2 3" key="1">
    <citation type="submission" date="2022-05" db="EMBL/GenBank/DDBJ databases">
        <title>Genome Sequencing of Bee-Associated Microbes.</title>
        <authorList>
            <person name="Dunlap C."/>
        </authorList>
    </citation>
    <scope>NUCLEOTIDE SEQUENCE [LARGE SCALE GENOMIC DNA]</scope>
    <source>
        <strain evidence="2 3">NRRL NRS-750</strain>
    </source>
</reference>
<evidence type="ECO:0000313" key="2">
    <source>
        <dbReference type="EMBL" id="MCY9529309.1"/>
    </source>
</evidence>
<evidence type="ECO:0000313" key="3">
    <source>
        <dbReference type="Proteomes" id="UP001527090"/>
    </source>
</evidence>
<dbReference type="Proteomes" id="UP001527090">
    <property type="component" value="Unassembled WGS sequence"/>
</dbReference>
<protein>
    <submittedName>
        <fullName evidence="2">Zinc ribbon domain-containing protein</fullName>
    </submittedName>
</protein>
<name>A0ABT4E6G3_PAEAL</name>
<dbReference type="EMBL" id="JAMDLY010000009">
    <property type="protein sequence ID" value="MCY9529309.1"/>
    <property type="molecule type" value="Genomic_DNA"/>
</dbReference>
<dbReference type="Pfam" id="PF13408">
    <property type="entry name" value="Zn_ribbon_recom"/>
    <property type="match status" value="1"/>
</dbReference>
<feature type="domain" description="Recombinase zinc beta ribbon" evidence="1">
    <location>
        <begin position="11"/>
        <end position="65"/>
    </location>
</feature>
<proteinExistence type="predicted"/>
<comment type="caution">
    <text evidence="2">The sequence shown here is derived from an EMBL/GenBank/DDBJ whole genome shotgun (WGS) entry which is preliminary data.</text>
</comment>
<organism evidence="2 3">
    <name type="scientific">Paenibacillus alvei</name>
    <name type="common">Bacillus alvei</name>
    <dbReference type="NCBI Taxonomy" id="44250"/>
    <lineage>
        <taxon>Bacteria</taxon>
        <taxon>Bacillati</taxon>
        <taxon>Bacillota</taxon>
        <taxon>Bacilli</taxon>
        <taxon>Bacillales</taxon>
        <taxon>Paenibacillaceae</taxon>
        <taxon>Paenibacillus</taxon>
    </lineage>
</organism>
<gene>
    <name evidence="2" type="ORF">M5X04_08175</name>
</gene>
<dbReference type="InterPro" id="IPR025827">
    <property type="entry name" value="Zn_ribbon_recom_dom"/>
</dbReference>
<accession>A0ABT4E6G3</accession>
<evidence type="ECO:0000259" key="1">
    <source>
        <dbReference type="Pfam" id="PF13408"/>
    </source>
</evidence>
<dbReference type="RefSeq" id="WP_268631935.1">
    <property type="nucleotide sequence ID" value="NZ_JAMDLY010000009.1"/>
</dbReference>
<sequence length="201" mass="23168">MAELKRKNTFFTNIAYCSDCGKGMWYRSNRKGYICGTYARHGNIACTNHAVKEQNLTEVILSDLKAMYDKLNLPDLDAKVKQRINANQKKITKQLQAIDKQIQKQMDIKKNALQKFVSDAITKDDYDCLVTDIEDKLLHFRKKPTSKKMEESYSASKLFSIKEQFKKAVAFDTLTTETPWLRGYNPLNLLLKLAVKHTPHA</sequence>
<keyword evidence="3" id="KW-1185">Reference proteome</keyword>